<evidence type="ECO:0000313" key="2">
    <source>
        <dbReference type="EMBL" id="MBX03966.1"/>
    </source>
</evidence>
<feature type="region of interest" description="Disordered" evidence="1">
    <location>
        <begin position="95"/>
        <end position="140"/>
    </location>
</feature>
<dbReference type="AlphaFoldDB" id="A0A2P2KE15"/>
<sequence length="140" mass="15446">MPYQGIGQGNISSLTDKPSYNACLSPMDKQMCHRSTTPPLSYVTDRTPQPQASIPQTHLHFFHYLHQNPTRTFFSSSCYNTSSYSYPSPNRPFLGRVFGRPTNQGPVQGPDSGQSQAPNRVWSLGHVAGGSGQERTEWGG</sequence>
<name>A0A2P2KE15_RHIMU</name>
<accession>A0A2P2KE15</accession>
<dbReference type="EMBL" id="GGEC01023482">
    <property type="protein sequence ID" value="MBX03966.1"/>
    <property type="molecule type" value="Transcribed_RNA"/>
</dbReference>
<proteinExistence type="predicted"/>
<evidence type="ECO:0000256" key="1">
    <source>
        <dbReference type="SAM" id="MobiDB-lite"/>
    </source>
</evidence>
<protein>
    <submittedName>
        <fullName evidence="2">Uncharacterized protein MANES_17G111000</fullName>
    </submittedName>
</protein>
<organism evidence="2">
    <name type="scientific">Rhizophora mucronata</name>
    <name type="common">Asiatic mangrove</name>
    <dbReference type="NCBI Taxonomy" id="61149"/>
    <lineage>
        <taxon>Eukaryota</taxon>
        <taxon>Viridiplantae</taxon>
        <taxon>Streptophyta</taxon>
        <taxon>Embryophyta</taxon>
        <taxon>Tracheophyta</taxon>
        <taxon>Spermatophyta</taxon>
        <taxon>Magnoliopsida</taxon>
        <taxon>eudicotyledons</taxon>
        <taxon>Gunneridae</taxon>
        <taxon>Pentapetalae</taxon>
        <taxon>rosids</taxon>
        <taxon>fabids</taxon>
        <taxon>Malpighiales</taxon>
        <taxon>Rhizophoraceae</taxon>
        <taxon>Rhizophora</taxon>
    </lineage>
</organism>
<reference evidence="2" key="1">
    <citation type="submission" date="2018-02" db="EMBL/GenBank/DDBJ databases">
        <title>Rhizophora mucronata_Transcriptome.</title>
        <authorList>
            <person name="Meera S.P."/>
            <person name="Sreeshan A."/>
            <person name="Augustine A."/>
        </authorList>
    </citation>
    <scope>NUCLEOTIDE SEQUENCE</scope>
    <source>
        <tissue evidence="2">Leaf</tissue>
    </source>
</reference>
<feature type="compositionally biased region" description="Polar residues" evidence="1">
    <location>
        <begin position="101"/>
        <end position="118"/>
    </location>
</feature>